<keyword evidence="3" id="KW-1185">Reference proteome</keyword>
<evidence type="ECO:0000256" key="1">
    <source>
        <dbReference type="SAM" id="Phobius"/>
    </source>
</evidence>
<gene>
    <name evidence="2" type="ORF">NC992_17570</name>
</gene>
<keyword evidence="1" id="KW-1133">Transmembrane helix</keyword>
<comment type="caution">
    <text evidence="2">The sequence shown here is derived from an EMBL/GenBank/DDBJ whole genome shotgun (WGS) entry which is preliminary data.</text>
</comment>
<evidence type="ECO:0000313" key="2">
    <source>
        <dbReference type="EMBL" id="MEP0948696.1"/>
    </source>
</evidence>
<keyword evidence="1" id="KW-0812">Transmembrane</keyword>
<dbReference type="RefSeq" id="WP_348251327.1">
    <property type="nucleotide sequence ID" value="NZ_JAMPKX010000008.1"/>
</dbReference>
<keyword evidence="1" id="KW-0472">Membrane</keyword>
<name>A0ABV0K7E3_9CYAN</name>
<accession>A0ABV0K7E3</accession>
<reference evidence="2 3" key="1">
    <citation type="submission" date="2022-04" db="EMBL/GenBank/DDBJ databases">
        <title>Positive selection, recombination, and allopatry shape intraspecific diversity of widespread and dominant cyanobacteria.</title>
        <authorList>
            <person name="Wei J."/>
            <person name="Shu W."/>
            <person name="Hu C."/>
        </authorList>
    </citation>
    <scope>NUCLEOTIDE SEQUENCE [LARGE SCALE GENOMIC DNA]</scope>
    <source>
        <strain evidence="2 3">DQ-A4</strain>
    </source>
</reference>
<feature type="transmembrane region" description="Helical" evidence="1">
    <location>
        <begin position="77"/>
        <end position="97"/>
    </location>
</feature>
<sequence>MTALSSLPVDFDTATIAGTALWAIALYWGFSPLADRVISTFEGWLGADSLAASLLGVLPFLAVGGLAHYGLTLSLGGSWAVSLGVLSAIGCGVYELGRRDGKASE</sequence>
<dbReference type="EMBL" id="JAMPKX010000008">
    <property type="protein sequence ID" value="MEP0948696.1"/>
    <property type="molecule type" value="Genomic_DNA"/>
</dbReference>
<dbReference type="Proteomes" id="UP001482513">
    <property type="component" value="Unassembled WGS sequence"/>
</dbReference>
<organism evidence="2 3">
    <name type="scientific">Leptolyngbya subtilissima DQ-A4</name>
    <dbReference type="NCBI Taxonomy" id="2933933"/>
    <lineage>
        <taxon>Bacteria</taxon>
        <taxon>Bacillati</taxon>
        <taxon>Cyanobacteriota</taxon>
        <taxon>Cyanophyceae</taxon>
        <taxon>Leptolyngbyales</taxon>
        <taxon>Leptolyngbyaceae</taxon>
        <taxon>Leptolyngbya group</taxon>
        <taxon>Leptolyngbya</taxon>
    </lineage>
</organism>
<protein>
    <submittedName>
        <fullName evidence="2">Uncharacterized protein</fullName>
    </submittedName>
</protein>
<proteinExistence type="predicted"/>
<feature type="transmembrane region" description="Helical" evidence="1">
    <location>
        <begin position="50"/>
        <end position="71"/>
    </location>
</feature>
<evidence type="ECO:0000313" key="3">
    <source>
        <dbReference type="Proteomes" id="UP001482513"/>
    </source>
</evidence>